<gene>
    <name evidence="1" type="ORF">SAMN05216516_11524</name>
</gene>
<dbReference type="Proteomes" id="UP000242222">
    <property type="component" value="Unassembled WGS sequence"/>
</dbReference>
<protein>
    <submittedName>
        <fullName evidence="1">Uncharacterized protein</fullName>
    </submittedName>
</protein>
<evidence type="ECO:0000313" key="1">
    <source>
        <dbReference type="EMBL" id="SFN71130.1"/>
    </source>
</evidence>
<dbReference type="AlphaFoldDB" id="A0A1I5B926"/>
<proteinExistence type="predicted"/>
<reference evidence="2" key="1">
    <citation type="submission" date="2016-10" db="EMBL/GenBank/DDBJ databases">
        <authorList>
            <person name="Varghese N."/>
            <person name="Submissions S."/>
        </authorList>
    </citation>
    <scope>NUCLEOTIDE SEQUENCE [LARGE SCALE GENOMIC DNA]</scope>
    <source>
        <strain evidence="2">N6PO6</strain>
    </source>
</reference>
<dbReference type="EMBL" id="FOVC01000015">
    <property type="protein sequence ID" value="SFN71130.1"/>
    <property type="molecule type" value="Genomic_DNA"/>
</dbReference>
<accession>A0A1I5B926</accession>
<organism evidence="1 2">
    <name type="scientific">Izhakiella capsodis</name>
    <dbReference type="NCBI Taxonomy" id="1367852"/>
    <lineage>
        <taxon>Bacteria</taxon>
        <taxon>Pseudomonadati</taxon>
        <taxon>Pseudomonadota</taxon>
        <taxon>Gammaproteobacteria</taxon>
        <taxon>Enterobacterales</taxon>
        <taxon>Erwiniaceae</taxon>
        <taxon>Izhakiella</taxon>
    </lineage>
</organism>
<evidence type="ECO:0000313" key="2">
    <source>
        <dbReference type="Proteomes" id="UP000242222"/>
    </source>
</evidence>
<name>A0A1I5B926_9GAMM</name>
<sequence>MPAHGGERVRMSAQLPLFARPPGYREATAPLPSRRPATWRTAYNEERSNILIPVLSAAVRSGPPDLRLFLPLPASFPAAPF</sequence>
<keyword evidence="2" id="KW-1185">Reference proteome</keyword>